<dbReference type="PIRSF" id="PIRSF000398">
    <property type="entry name" value="M_m6A_EcoRV"/>
    <property type="match status" value="1"/>
</dbReference>
<evidence type="ECO:0000256" key="1">
    <source>
        <dbReference type="ARBA" id="ARBA00006594"/>
    </source>
</evidence>
<dbReference type="GO" id="GO:0008168">
    <property type="term" value="F:methyltransferase activity"/>
    <property type="evidence" value="ECO:0007669"/>
    <property type="project" value="UniProtKB-KW"/>
</dbReference>
<dbReference type="InterPro" id="IPR012263">
    <property type="entry name" value="M_m6A_EcoRV"/>
</dbReference>
<dbReference type="InterPro" id="IPR029063">
    <property type="entry name" value="SAM-dependent_MTases_sf"/>
</dbReference>
<evidence type="ECO:0000313" key="8">
    <source>
        <dbReference type="Proteomes" id="UP001623852"/>
    </source>
</evidence>
<dbReference type="InterPro" id="IPR012327">
    <property type="entry name" value="MeTrfase_D12"/>
</dbReference>
<evidence type="ECO:0000256" key="3">
    <source>
        <dbReference type="ARBA" id="ARBA00022603"/>
    </source>
</evidence>
<evidence type="ECO:0000256" key="4">
    <source>
        <dbReference type="ARBA" id="ARBA00022679"/>
    </source>
</evidence>
<comment type="similarity">
    <text evidence="1">Belongs to the N(4)/N(6)-methyltransferase family.</text>
</comment>
<dbReference type="GO" id="GO:0032259">
    <property type="term" value="P:methylation"/>
    <property type="evidence" value="ECO:0007669"/>
    <property type="project" value="UniProtKB-KW"/>
</dbReference>
<dbReference type="RefSeq" id="WP_406843721.1">
    <property type="nucleotide sequence ID" value="NZ_CP150845.1"/>
</dbReference>
<evidence type="ECO:0000256" key="6">
    <source>
        <dbReference type="ARBA" id="ARBA00047942"/>
    </source>
</evidence>
<dbReference type="SUPFAM" id="SSF53335">
    <property type="entry name" value="S-adenosyl-L-methionine-dependent methyltransferases"/>
    <property type="match status" value="1"/>
</dbReference>
<dbReference type="EMBL" id="CP150845">
    <property type="protein sequence ID" value="WYZ18937.1"/>
    <property type="molecule type" value="Genomic_DNA"/>
</dbReference>
<evidence type="ECO:0000256" key="5">
    <source>
        <dbReference type="ARBA" id="ARBA00022691"/>
    </source>
</evidence>
<organism evidence="7 8">
    <name type="scientific">Flavobacterium soyae</name>
    <dbReference type="NCBI Taxonomy" id="2903098"/>
    <lineage>
        <taxon>Bacteria</taxon>
        <taxon>Pseudomonadati</taxon>
        <taxon>Bacteroidota</taxon>
        <taxon>Flavobacteriia</taxon>
        <taxon>Flavobacteriales</taxon>
        <taxon>Flavobacteriaceae</taxon>
        <taxon>Flavobacterium</taxon>
    </lineage>
</organism>
<comment type="catalytic activity">
    <reaction evidence="6">
        <text>a 2'-deoxyadenosine in DNA + S-adenosyl-L-methionine = an N(6)-methyl-2'-deoxyadenosine in DNA + S-adenosyl-L-homocysteine + H(+)</text>
        <dbReference type="Rhea" id="RHEA:15197"/>
        <dbReference type="Rhea" id="RHEA-COMP:12418"/>
        <dbReference type="Rhea" id="RHEA-COMP:12419"/>
        <dbReference type="ChEBI" id="CHEBI:15378"/>
        <dbReference type="ChEBI" id="CHEBI:57856"/>
        <dbReference type="ChEBI" id="CHEBI:59789"/>
        <dbReference type="ChEBI" id="CHEBI:90615"/>
        <dbReference type="ChEBI" id="CHEBI:90616"/>
        <dbReference type="EC" id="2.1.1.72"/>
    </reaction>
</comment>
<dbReference type="PANTHER" id="PTHR30481:SF2">
    <property type="entry name" value="SITE-SPECIFIC DNA-METHYLTRANSFERASE (ADENINE-SPECIFIC)"/>
    <property type="match status" value="1"/>
</dbReference>
<keyword evidence="5" id="KW-0949">S-adenosyl-L-methionine</keyword>
<accession>A0ABZ2UCP7</accession>
<evidence type="ECO:0000256" key="2">
    <source>
        <dbReference type="ARBA" id="ARBA00011900"/>
    </source>
</evidence>
<dbReference type="Proteomes" id="UP001623852">
    <property type="component" value="Chromosome"/>
</dbReference>
<dbReference type="EC" id="2.1.1.72" evidence="2"/>
<dbReference type="Pfam" id="PF02086">
    <property type="entry name" value="MethyltransfD12"/>
    <property type="match status" value="1"/>
</dbReference>
<sequence>MFYSPLRYPGGKNRLSAFLAKICIDNNIHNHYVEPYAGGASVALFLLIEGYVNKITINDKDLSIYAFWYSVKNNSAELCKLIDETEITVENWYHQKEIQKRKETVDLLTLGFSTLFLNRTNRSGIIKGGVIGGFKQEGNYKINCRFNKEEIKQRIKLIAKYSTNIEILNDDAIDLIDKIQLASKNDDTIFYFDPPYYLKADQLYMNHYLDEHHKGVSEKIKSIHNIHWIVSYDDNINIEKLYQDLPTKKYSFNHSAGQSKSGKEIMFFSDNLKQPSVENYNPVNFKIKINRNRKEIIYKDI</sequence>
<dbReference type="Gene3D" id="1.10.1020.10">
    <property type="entry name" value="Adenine-specific Methyltransferase, Domain 2"/>
    <property type="match status" value="1"/>
</dbReference>
<dbReference type="PRINTS" id="PR00505">
    <property type="entry name" value="D12N6MTFRASE"/>
</dbReference>
<name>A0ABZ2UCP7_9FLAO</name>
<keyword evidence="3 7" id="KW-0489">Methyltransferase</keyword>
<proteinExistence type="inferred from homology"/>
<protein>
    <recommendedName>
        <fullName evidence="2">site-specific DNA-methyltransferase (adenine-specific)</fullName>
        <ecNumber evidence="2">2.1.1.72</ecNumber>
    </recommendedName>
</protein>
<gene>
    <name evidence="7" type="ORF">AABD74_17440</name>
</gene>
<reference evidence="7 8" key="1">
    <citation type="submission" date="2024-03" db="EMBL/GenBank/DDBJ databases">
        <title>Flavobacterium soyae.</title>
        <authorList>
            <person name="Zheng W."/>
        </authorList>
    </citation>
    <scope>NUCLEOTIDE SEQUENCE [LARGE SCALE GENOMIC DNA]</scope>
    <source>
        <strain evidence="7 8">55</strain>
    </source>
</reference>
<keyword evidence="4" id="KW-0808">Transferase</keyword>
<keyword evidence="8" id="KW-1185">Reference proteome</keyword>
<dbReference type="Gene3D" id="3.40.50.150">
    <property type="entry name" value="Vaccinia Virus protein VP39"/>
    <property type="match status" value="1"/>
</dbReference>
<evidence type="ECO:0000313" key="7">
    <source>
        <dbReference type="EMBL" id="WYZ18937.1"/>
    </source>
</evidence>
<dbReference type="InterPro" id="IPR023095">
    <property type="entry name" value="Ade_MeTrfase_dom_2"/>
</dbReference>
<dbReference type="PANTHER" id="PTHR30481">
    <property type="entry name" value="DNA ADENINE METHYLASE"/>
    <property type="match status" value="1"/>
</dbReference>